<dbReference type="PANTHER" id="PTHR42780:SF1">
    <property type="entry name" value="ISOLEUCINE--TRNA LIGASE, CYTOPLASMIC"/>
    <property type="match status" value="1"/>
</dbReference>
<gene>
    <name evidence="12" type="primary">ileS</name>
    <name evidence="15" type="ORF">A2242_03560</name>
</gene>
<comment type="catalytic activity">
    <reaction evidence="11 12">
        <text>tRNA(Ile) + L-isoleucine + ATP = L-isoleucyl-tRNA(Ile) + AMP + diphosphate</text>
        <dbReference type="Rhea" id="RHEA:11060"/>
        <dbReference type="Rhea" id="RHEA-COMP:9666"/>
        <dbReference type="Rhea" id="RHEA-COMP:9695"/>
        <dbReference type="ChEBI" id="CHEBI:30616"/>
        <dbReference type="ChEBI" id="CHEBI:33019"/>
        <dbReference type="ChEBI" id="CHEBI:58045"/>
        <dbReference type="ChEBI" id="CHEBI:78442"/>
        <dbReference type="ChEBI" id="CHEBI:78528"/>
        <dbReference type="ChEBI" id="CHEBI:456215"/>
        <dbReference type="EC" id="6.1.1.5"/>
    </reaction>
</comment>
<evidence type="ECO:0000256" key="1">
    <source>
        <dbReference type="ARBA" id="ARBA00007078"/>
    </source>
</evidence>
<dbReference type="SUPFAM" id="SSF47323">
    <property type="entry name" value="Anticodon-binding domain of a subclass of class I aminoacyl-tRNA synthetases"/>
    <property type="match status" value="2"/>
</dbReference>
<dbReference type="GO" id="GO:0000049">
    <property type="term" value="F:tRNA binding"/>
    <property type="evidence" value="ECO:0007669"/>
    <property type="project" value="InterPro"/>
</dbReference>
<dbReference type="Gene3D" id="1.10.730.10">
    <property type="entry name" value="Isoleucyl-tRNA Synthetase, Domain 1"/>
    <property type="match status" value="1"/>
</dbReference>
<dbReference type="InterPro" id="IPR014729">
    <property type="entry name" value="Rossmann-like_a/b/a_fold"/>
</dbReference>
<proteinExistence type="inferred from homology"/>
<dbReference type="PANTHER" id="PTHR42780">
    <property type="entry name" value="SOLEUCYL-TRNA SYNTHETASE"/>
    <property type="match status" value="1"/>
</dbReference>
<dbReference type="Pfam" id="PF08264">
    <property type="entry name" value="Anticodon_1"/>
    <property type="match status" value="1"/>
</dbReference>
<dbReference type="InterPro" id="IPR013155">
    <property type="entry name" value="M/V/L/I-tRNA-synth_anticd-bd"/>
</dbReference>
<keyword evidence="4 12" id="KW-0479">Metal-binding</keyword>
<dbReference type="HAMAP" id="MF_02003">
    <property type="entry name" value="Ile_tRNA_synth_type2"/>
    <property type="match status" value="1"/>
</dbReference>
<evidence type="ECO:0000256" key="11">
    <source>
        <dbReference type="ARBA" id="ARBA00048359"/>
    </source>
</evidence>
<dbReference type="GO" id="GO:0002161">
    <property type="term" value="F:aminoacyl-tRNA deacylase activity"/>
    <property type="evidence" value="ECO:0007669"/>
    <property type="project" value="InterPro"/>
</dbReference>
<evidence type="ECO:0000256" key="9">
    <source>
        <dbReference type="ARBA" id="ARBA00023146"/>
    </source>
</evidence>
<evidence type="ECO:0000256" key="10">
    <source>
        <dbReference type="ARBA" id="ARBA00025217"/>
    </source>
</evidence>
<dbReference type="Pfam" id="PF00133">
    <property type="entry name" value="tRNA-synt_1"/>
    <property type="match status" value="1"/>
</dbReference>
<name>A0A1F5SIJ4_9BACT</name>
<comment type="caution">
    <text evidence="15">The sequence shown here is derived from an EMBL/GenBank/DDBJ whole genome shotgun (WGS) entry which is preliminary data.</text>
</comment>
<feature type="short sequence motif" description="'KMSKS' region" evidence="12">
    <location>
        <begin position="655"/>
        <end position="659"/>
    </location>
</feature>
<dbReference type="InterPro" id="IPR009008">
    <property type="entry name" value="Val/Leu/Ile-tRNA-synth_edit"/>
</dbReference>
<organism evidence="15 16">
    <name type="scientific">Candidatus Falkowbacteria bacterium RIFOXYA2_FULL_47_9</name>
    <dbReference type="NCBI Taxonomy" id="1797995"/>
    <lineage>
        <taxon>Bacteria</taxon>
        <taxon>Candidatus Falkowiibacteriota</taxon>
    </lineage>
</organism>
<dbReference type="PROSITE" id="PS00178">
    <property type="entry name" value="AA_TRNA_LIGASE_I"/>
    <property type="match status" value="1"/>
</dbReference>
<dbReference type="SUPFAM" id="SSF50677">
    <property type="entry name" value="ValRS/IleRS/LeuRS editing domain"/>
    <property type="match status" value="1"/>
</dbReference>
<accession>A0A1F5SIJ4</accession>
<dbReference type="AlphaFoldDB" id="A0A1F5SIJ4"/>
<protein>
    <recommendedName>
        <fullName evidence="12">Isoleucine--tRNA ligase</fullName>
        <ecNumber evidence="12">6.1.1.5</ecNumber>
    </recommendedName>
    <alternativeName>
        <fullName evidence="12">Isoleucyl-tRNA synthetase</fullName>
        <shortName evidence="12">IleRS</shortName>
    </alternativeName>
</protein>
<dbReference type="Gene3D" id="3.90.740.10">
    <property type="entry name" value="Valyl/Leucyl/Isoleucyl-tRNA synthetase, editing domain"/>
    <property type="match status" value="1"/>
</dbReference>
<dbReference type="InterPro" id="IPR033709">
    <property type="entry name" value="Anticodon_Ile_ABEc"/>
</dbReference>
<evidence type="ECO:0000256" key="12">
    <source>
        <dbReference type="HAMAP-Rule" id="MF_02003"/>
    </source>
</evidence>
<dbReference type="Gene3D" id="3.40.50.620">
    <property type="entry name" value="HUPs"/>
    <property type="match status" value="2"/>
</dbReference>
<dbReference type="CDD" id="cd07961">
    <property type="entry name" value="Anticodon_Ia_Ile_ABEc"/>
    <property type="match status" value="1"/>
</dbReference>
<dbReference type="GO" id="GO:0005737">
    <property type="term" value="C:cytoplasm"/>
    <property type="evidence" value="ECO:0007669"/>
    <property type="project" value="UniProtKB-SubCell"/>
</dbReference>
<dbReference type="InterPro" id="IPR009080">
    <property type="entry name" value="tRNAsynth_Ia_anticodon-bd"/>
</dbReference>
<dbReference type="SUPFAM" id="SSF52374">
    <property type="entry name" value="Nucleotidylyl transferase"/>
    <property type="match status" value="1"/>
</dbReference>
<feature type="binding site" evidence="12">
    <location>
        <position position="658"/>
    </location>
    <ligand>
        <name>ATP</name>
        <dbReference type="ChEBI" id="CHEBI:30616"/>
    </ligand>
</feature>
<keyword evidence="3 12" id="KW-0436">Ligase</keyword>
<evidence type="ECO:0000256" key="8">
    <source>
        <dbReference type="ARBA" id="ARBA00022917"/>
    </source>
</evidence>
<feature type="domain" description="Aminoacyl-tRNA synthetase class Ia" evidence="13">
    <location>
        <begin position="60"/>
        <end position="693"/>
    </location>
</feature>
<comment type="similarity">
    <text evidence="1 12">Belongs to the class-I aminoacyl-tRNA synthetase family. IleS type 2 subfamily.</text>
</comment>
<comment type="subcellular location">
    <subcellularLocation>
        <location evidence="12">Cytoplasm</location>
    </subcellularLocation>
</comment>
<keyword evidence="2 12" id="KW-0963">Cytoplasm</keyword>
<dbReference type="GO" id="GO:0006428">
    <property type="term" value="P:isoleucyl-tRNA aminoacylation"/>
    <property type="evidence" value="ECO:0007669"/>
    <property type="project" value="UniProtKB-UniRule"/>
</dbReference>
<reference evidence="15 16" key="1">
    <citation type="journal article" date="2016" name="Nat. Commun.">
        <title>Thousands of microbial genomes shed light on interconnected biogeochemical processes in an aquifer system.</title>
        <authorList>
            <person name="Anantharaman K."/>
            <person name="Brown C.T."/>
            <person name="Hug L.A."/>
            <person name="Sharon I."/>
            <person name="Castelle C.J."/>
            <person name="Probst A.J."/>
            <person name="Thomas B.C."/>
            <person name="Singh A."/>
            <person name="Wilkins M.J."/>
            <person name="Karaoz U."/>
            <person name="Brodie E.L."/>
            <person name="Williams K.H."/>
            <person name="Hubbard S.S."/>
            <person name="Banfield J.F."/>
        </authorList>
    </citation>
    <scope>NUCLEOTIDE SEQUENCE [LARGE SCALE GENOMIC DNA]</scope>
</reference>
<comment type="function">
    <text evidence="10 12">Catalyzes the attachment of isoleucine to tRNA(Ile). As IleRS can inadvertently accommodate and process structurally similar amino acids such as valine, to avoid such errors it has two additional distinct tRNA(Ile)-dependent editing activities. One activity is designated as 'pretransfer' editing and involves the hydrolysis of activated Val-AMP. The other activity is designated 'posttransfer' editing and involves deacylation of mischarged Val-tRNA(Ile).</text>
</comment>
<dbReference type="GO" id="GO:0004822">
    <property type="term" value="F:isoleucine-tRNA ligase activity"/>
    <property type="evidence" value="ECO:0007669"/>
    <property type="project" value="UniProtKB-UniRule"/>
</dbReference>
<dbReference type="FunFam" id="3.40.50.620:FF:000075">
    <property type="entry name" value="Isoleucine--tRNA ligase"/>
    <property type="match status" value="1"/>
</dbReference>
<dbReference type="EMBL" id="MFGC01000048">
    <property type="protein sequence ID" value="OGF26472.1"/>
    <property type="molecule type" value="Genomic_DNA"/>
</dbReference>
<evidence type="ECO:0000259" key="14">
    <source>
        <dbReference type="Pfam" id="PF08264"/>
    </source>
</evidence>
<feature type="short sequence motif" description="'HIGH' region" evidence="12">
    <location>
        <begin position="73"/>
        <end position="83"/>
    </location>
</feature>
<dbReference type="Pfam" id="PF19302">
    <property type="entry name" value="DUF5915"/>
    <property type="match status" value="1"/>
</dbReference>
<feature type="domain" description="Methionyl/Valyl/Leucyl/Isoleucyl-tRNA synthetase anticodon-binding" evidence="14">
    <location>
        <begin position="739"/>
        <end position="894"/>
    </location>
</feature>
<evidence type="ECO:0000256" key="6">
    <source>
        <dbReference type="ARBA" id="ARBA00022833"/>
    </source>
</evidence>
<evidence type="ECO:0000256" key="4">
    <source>
        <dbReference type="ARBA" id="ARBA00022723"/>
    </source>
</evidence>
<keyword evidence="7 12" id="KW-0067">ATP-binding</keyword>
<dbReference type="InterPro" id="IPR023586">
    <property type="entry name" value="Ile-tRNA-ligase_type2"/>
</dbReference>
<keyword evidence="5 12" id="KW-0547">Nucleotide-binding</keyword>
<evidence type="ECO:0000256" key="3">
    <source>
        <dbReference type="ARBA" id="ARBA00022598"/>
    </source>
</evidence>
<dbReference type="InterPro" id="IPR002301">
    <property type="entry name" value="Ile-tRNA-ligase"/>
</dbReference>
<keyword evidence="8 12" id="KW-0648">Protein biosynthesis</keyword>
<evidence type="ECO:0000259" key="13">
    <source>
        <dbReference type="Pfam" id="PF00133"/>
    </source>
</evidence>
<dbReference type="PRINTS" id="PR00984">
    <property type="entry name" value="TRNASYNTHILE"/>
</dbReference>
<dbReference type="EC" id="6.1.1.5" evidence="12"/>
<evidence type="ECO:0000256" key="2">
    <source>
        <dbReference type="ARBA" id="ARBA00022490"/>
    </source>
</evidence>
<evidence type="ECO:0000313" key="15">
    <source>
        <dbReference type="EMBL" id="OGF26472.1"/>
    </source>
</evidence>
<comment type="cofactor">
    <cofactor evidence="12">
        <name>Zn(2+)</name>
        <dbReference type="ChEBI" id="CHEBI:29105"/>
    </cofactor>
</comment>
<comment type="domain">
    <text evidence="12">IleRS has two distinct active sites: one for aminoacylation and one for editing. The misactivated valine is translocated from the active site to the editing site, which sterically excludes the correctly activated isoleucine. The single editing site contains two valyl binding pockets, one specific for each substrate (Val-AMP or Val-tRNA(Ile)).</text>
</comment>
<dbReference type="InterPro" id="IPR002300">
    <property type="entry name" value="aa-tRNA-synth_Ia"/>
</dbReference>
<dbReference type="InterPro" id="IPR001412">
    <property type="entry name" value="aa-tRNA-synth_I_CS"/>
</dbReference>
<evidence type="ECO:0000256" key="7">
    <source>
        <dbReference type="ARBA" id="ARBA00022840"/>
    </source>
</evidence>
<evidence type="ECO:0000313" key="16">
    <source>
        <dbReference type="Proteomes" id="UP000178925"/>
    </source>
</evidence>
<sequence length="1036" mass="120028">MKQTYTKTFSSQACIKSPLIDIEEEVLNFWDKNKIFEKSVTSPPTPLLKRPPLNLPLGKGEKTKEYVFYDGPPFATGTPHYGHIVASIMKDVVPRYFTMKGYRVERKWGWDCHGLPIENIVEKEMKTKSKKDIVEMGVDKFNEACRSKVLTYVDEWKKVIRRLGRWADMDNAYKTMDKDYMESIWWVFKQLYDKNLIYEGYKSMHICPRCETTLSQQEVAEGYKDVKDLSAVVKFELENPTNLQTNYKFTNTDKVYVLAWTTTPWTLPGNVALAVGESIKYQVVNIKGREGKYIIAKDRIGDVLKGQEYEIIEEIKGEDLVGLEYEPLFDYYVKDESLKNKENGWKIYVGDFVTTEEGTGVVHIAPAFGEDDMNLGKEHSLPFIQHVGMDGIFKPEVMDFAGLHVKPIEDPQATDVEIIKYLAHKNLLFSKEKYEHSYPHCWRCDTPLINYATASWFVKITDIKDKALKLAEEINWTPKHMKEGRFGQWLEGARDWSISRQRFWASAIPIWRCGGNVETQNFASLQKNTCNEMKVIGSVEELEKLGGQKVDDLHKHIVDKITFPCKKCGGVMKRIPDVLDCWFESGSMPYAQMHYPFANKEKFEQNFPAEFIAEGVDQTRAWFYYLHVIATAIKNKPAFKNVIVNGIVLAEDGKKMAKRLQNYPDPMEVMEKHGADKLRYYLCASPVMKAESINFSEKDLVEQTRFFNTLLNVLTFYKMFALDAQIENLEAEDLVNVLDKWITSRLEETKQIVTEKMDNYDLHAIREIPIFINDLSTWYVRRSRDRFKGLSAQADGRADKDDQEDKMRALKTLRRTLYHLARMMAPFLPFIAEHIYRELGADVESVHLKEWPEVRQKWIDKDVLENMEQVRKIVELGLAKRDETGIKVKQPLQKLEVRSLPAMQSITLQAGKKLEKEYVELIKDEVNVKEVEFEDVETQDFASVQLDTKITPELKQEGVKRELVRTINNLRKEAGMTIQDKAVVYYQTNSKEIQKVFEKFGEEIKRDTLSDEIKVGEGTAVKINGEIVKLEVKKVA</sequence>
<dbReference type="Proteomes" id="UP000178925">
    <property type="component" value="Unassembled WGS sequence"/>
</dbReference>
<comment type="subunit">
    <text evidence="12">Monomer.</text>
</comment>
<dbReference type="NCBIfam" id="TIGR00392">
    <property type="entry name" value="ileS"/>
    <property type="match status" value="1"/>
</dbReference>
<dbReference type="GO" id="GO:0008270">
    <property type="term" value="F:zinc ion binding"/>
    <property type="evidence" value="ECO:0007669"/>
    <property type="project" value="UniProtKB-UniRule"/>
</dbReference>
<keyword evidence="9 12" id="KW-0030">Aminoacyl-tRNA synthetase</keyword>
<dbReference type="STRING" id="1797995.A2242_03560"/>
<evidence type="ECO:0000256" key="5">
    <source>
        <dbReference type="ARBA" id="ARBA00022741"/>
    </source>
</evidence>
<keyword evidence="6 12" id="KW-0862">Zinc</keyword>
<dbReference type="GO" id="GO:0005524">
    <property type="term" value="F:ATP binding"/>
    <property type="evidence" value="ECO:0007669"/>
    <property type="project" value="UniProtKB-UniRule"/>
</dbReference>